<evidence type="ECO:0000313" key="7">
    <source>
        <dbReference type="EMBL" id="UWX72777.1"/>
    </source>
</evidence>
<dbReference type="Pfam" id="PF00072">
    <property type="entry name" value="Response_reg"/>
    <property type="match status" value="1"/>
</dbReference>
<dbReference type="InterPro" id="IPR058245">
    <property type="entry name" value="NreC/VraR/RcsB-like_REC"/>
</dbReference>
<feature type="domain" description="Response regulatory" evidence="5">
    <location>
        <begin position="4"/>
        <end position="123"/>
    </location>
</feature>
<dbReference type="Gene3D" id="3.40.50.2300">
    <property type="match status" value="1"/>
</dbReference>
<evidence type="ECO:0000256" key="3">
    <source>
        <dbReference type="PROSITE-ProRule" id="PRU00169"/>
    </source>
</evidence>
<sequence>MKIRLILADDHPTVLSGMRHEIGRAPTLEIVGLAASAGKLIALLDATVCDVLITDYMMPGGGFPDGFPLLLHLRRNWPDLKIVVFTTVDNPGMLREIVGIDVQSVLSKLDDADHLISAAHSVYAGARYYSPSVRGALRGQRIADTLSSREFEVIRLYVAGHTIGEIALQLNRAKQTVSAQKVSAMKKLGIERDAELFHYAFEIGLSPPGTNRWSSLD</sequence>
<feature type="modified residue" description="4-aspartylphosphate" evidence="3">
    <location>
        <position position="55"/>
    </location>
</feature>
<dbReference type="KEGG" id="bgo:BM43_4728"/>
<dbReference type="GO" id="GO:0000160">
    <property type="term" value="P:phosphorelay signal transduction system"/>
    <property type="evidence" value="ECO:0007669"/>
    <property type="project" value="InterPro"/>
</dbReference>
<protein>
    <submittedName>
        <fullName evidence="6">Bacterial regulatory s, luxR family protein</fullName>
    </submittedName>
    <submittedName>
        <fullName evidence="7">Response regulator transcription factor</fullName>
    </submittedName>
</protein>
<proteinExistence type="predicted"/>
<dbReference type="PRINTS" id="PR00038">
    <property type="entry name" value="HTHLUXR"/>
</dbReference>
<dbReference type="Proteomes" id="UP000029590">
    <property type="component" value="Unassembled WGS sequence"/>
</dbReference>
<dbReference type="AlphaFoldDB" id="A0AAP1Y364"/>
<name>A0AAP1Y364_BURGA</name>
<keyword evidence="2" id="KW-0238">DNA-binding</keyword>
<dbReference type="PROSITE" id="PS50110">
    <property type="entry name" value="RESPONSE_REGULATORY"/>
    <property type="match status" value="1"/>
</dbReference>
<organism evidence="6 8">
    <name type="scientific">Burkholderia gladioli</name>
    <name type="common">Pseudomonas marginata</name>
    <name type="synonym">Phytomonas marginata</name>
    <dbReference type="NCBI Taxonomy" id="28095"/>
    <lineage>
        <taxon>Bacteria</taxon>
        <taxon>Pseudomonadati</taxon>
        <taxon>Pseudomonadota</taxon>
        <taxon>Betaproteobacteria</taxon>
        <taxon>Burkholderiales</taxon>
        <taxon>Burkholderiaceae</taxon>
        <taxon>Burkholderia</taxon>
    </lineage>
</organism>
<dbReference type="GO" id="GO:0003677">
    <property type="term" value="F:DNA binding"/>
    <property type="evidence" value="ECO:0007669"/>
    <property type="project" value="UniProtKB-KW"/>
</dbReference>
<dbReference type="SMART" id="SM00448">
    <property type="entry name" value="REC"/>
    <property type="match status" value="1"/>
</dbReference>
<dbReference type="InterPro" id="IPR036388">
    <property type="entry name" value="WH-like_DNA-bd_sf"/>
</dbReference>
<evidence type="ECO:0000256" key="2">
    <source>
        <dbReference type="ARBA" id="ARBA00023125"/>
    </source>
</evidence>
<dbReference type="InterPro" id="IPR001789">
    <property type="entry name" value="Sig_transdc_resp-reg_receiver"/>
</dbReference>
<dbReference type="SMART" id="SM00421">
    <property type="entry name" value="HTH_LUXR"/>
    <property type="match status" value="1"/>
</dbReference>
<evidence type="ECO:0000256" key="1">
    <source>
        <dbReference type="ARBA" id="ARBA00022553"/>
    </source>
</evidence>
<dbReference type="InterPro" id="IPR000792">
    <property type="entry name" value="Tscrpt_reg_LuxR_C"/>
</dbReference>
<reference evidence="6 8" key="1">
    <citation type="submission" date="2014-04" db="EMBL/GenBank/DDBJ databases">
        <authorList>
            <person name="Bishop-Lilly K.A."/>
            <person name="Broomall S.M."/>
            <person name="Chain P.S."/>
            <person name="Chertkov O."/>
            <person name="Coyne S.R."/>
            <person name="Daligault H.E."/>
            <person name="Davenport K.W."/>
            <person name="Erkkila T."/>
            <person name="Frey K.G."/>
            <person name="Gibbons H.S."/>
            <person name="Gu W."/>
            <person name="Jaissle J."/>
            <person name="Johnson S.L."/>
            <person name="Koroleva G.I."/>
            <person name="Ladner J.T."/>
            <person name="Lo C.-C."/>
            <person name="Minogue T.D."/>
            <person name="Munk C."/>
            <person name="Palacios G.F."/>
            <person name="Redden C.L."/>
            <person name="Rosenzweig C.N."/>
            <person name="Scholz M.B."/>
            <person name="Teshima H."/>
            <person name="Xu Y."/>
        </authorList>
    </citation>
    <scope>NUCLEOTIDE SEQUENCE [LARGE SCALE GENOMIC DNA]</scope>
    <source>
        <strain evidence="8">gladioli</strain>
        <strain evidence="6">Gladioli</strain>
    </source>
</reference>
<gene>
    <name evidence="6" type="ORF">DM48_3046</name>
    <name evidence="7" type="ORF">NYZ96_30650</name>
</gene>
<evidence type="ECO:0000313" key="8">
    <source>
        <dbReference type="Proteomes" id="UP000029590"/>
    </source>
</evidence>
<evidence type="ECO:0000259" key="4">
    <source>
        <dbReference type="PROSITE" id="PS50043"/>
    </source>
</evidence>
<dbReference type="InterPro" id="IPR039420">
    <property type="entry name" value="WalR-like"/>
</dbReference>
<dbReference type="Pfam" id="PF00196">
    <property type="entry name" value="GerE"/>
    <property type="match status" value="1"/>
</dbReference>
<dbReference type="InterPro" id="IPR016032">
    <property type="entry name" value="Sig_transdc_resp-reg_C-effctor"/>
</dbReference>
<feature type="domain" description="HTH luxR-type" evidence="4">
    <location>
        <begin position="139"/>
        <end position="204"/>
    </location>
</feature>
<dbReference type="PROSITE" id="PS50043">
    <property type="entry name" value="HTH_LUXR_2"/>
    <property type="match status" value="1"/>
</dbReference>
<evidence type="ECO:0000313" key="6">
    <source>
        <dbReference type="EMBL" id="KGC15243.1"/>
    </source>
</evidence>
<accession>A0AAP1Y364</accession>
<dbReference type="Gene3D" id="1.10.10.10">
    <property type="entry name" value="Winged helix-like DNA-binding domain superfamily/Winged helix DNA-binding domain"/>
    <property type="match status" value="1"/>
</dbReference>
<evidence type="ECO:0000259" key="5">
    <source>
        <dbReference type="PROSITE" id="PS50110"/>
    </source>
</evidence>
<dbReference type="PANTHER" id="PTHR43214:SF17">
    <property type="entry name" value="TRANSCRIPTIONAL REGULATORY PROTEIN RCSB"/>
    <property type="match status" value="1"/>
</dbReference>
<dbReference type="PANTHER" id="PTHR43214">
    <property type="entry name" value="TWO-COMPONENT RESPONSE REGULATOR"/>
    <property type="match status" value="1"/>
</dbReference>
<dbReference type="EMBL" id="JPGG01000016">
    <property type="protein sequence ID" value="KGC15243.1"/>
    <property type="molecule type" value="Genomic_DNA"/>
</dbReference>
<dbReference type="CDD" id="cd17535">
    <property type="entry name" value="REC_NarL-like"/>
    <property type="match status" value="1"/>
</dbReference>
<dbReference type="Proteomes" id="UP001059745">
    <property type="component" value="Chromosome 2"/>
</dbReference>
<dbReference type="EMBL" id="CP104215">
    <property type="protein sequence ID" value="UWX72777.1"/>
    <property type="molecule type" value="Genomic_DNA"/>
</dbReference>
<dbReference type="GO" id="GO:0006355">
    <property type="term" value="P:regulation of DNA-templated transcription"/>
    <property type="evidence" value="ECO:0007669"/>
    <property type="project" value="InterPro"/>
</dbReference>
<dbReference type="SUPFAM" id="SSF46894">
    <property type="entry name" value="C-terminal effector domain of the bipartite response regulators"/>
    <property type="match status" value="1"/>
</dbReference>
<dbReference type="CDD" id="cd06170">
    <property type="entry name" value="LuxR_C_like"/>
    <property type="match status" value="1"/>
</dbReference>
<keyword evidence="1 3" id="KW-0597">Phosphoprotein</keyword>
<reference evidence="7" key="2">
    <citation type="submission" date="2022-09" db="EMBL/GenBank/DDBJ databases">
        <title>Genomic of Burkholderia gladioli.</title>
        <authorList>
            <person name="Wu H."/>
        </authorList>
    </citation>
    <scope>NUCLEOTIDE SEQUENCE</scope>
    <source>
        <strain evidence="7">ZN-S4</strain>
    </source>
</reference>
<dbReference type="RefSeq" id="WP_036056731.1">
    <property type="nucleotide sequence ID" value="NZ_CADEPX010000002.1"/>
</dbReference>
<dbReference type="SUPFAM" id="SSF52172">
    <property type="entry name" value="CheY-like"/>
    <property type="match status" value="1"/>
</dbReference>
<dbReference type="InterPro" id="IPR011006">
    <property type="entry name" value="CheY-like_superfamily"/>
</dbReference>